<evidence type="ECO:0000313" key="2">
    <source>
        <dbReference type="Proteomes" id="UP001190700"/>
    </source>
</evidence>
<evidence type="ECO:0000313" key="1">
    <source>
        <dbReference type="EMBL" id="KAK3287291.1"/>
    </source>
</evidence>
<reference evidence="1 2" key="1">
    <citation type="journal article" date="2015" name="Genome Biol. Evol.">
        <title>Comparative Genomics of a Bacterivorous Green Alga Reveals Evolutionary Causalities and Consequences of Phago-Mixotrophic Mode of Nutrition.</title>
        <authorList>
            <person name="Burns J.A."/>
            <person name="Paasch A."/>
            <person name="Narechania A."/>
            <person name="Kim E."/>
        </authorList>
    </citation>
    <scope>NUCLEOTIDE SEQUENCE [LARGE SCALE GENOMIC DNA]</scope>
    <source>
        <strain evidence="1 2">PLY_AMNH</strain>
    </source>
</reference>
<organism evidence="1 2">
    <name type="scientific">Cymbomonas tetramitiformis</name>
    <dbReference type="NCBI Taxonomy" id="36881"/>
    <lineage>
        <taxon>Eukaryota</taxon>
        <taxon>Viridiplantae</taxon>
        <taxon>Chlorophyta</taxon>
        <taxon>Pyramimonadophyceae</taxon>
        <taxon>Pyramimonadales</taxon>
        <taxon>Pyramimonadaceae</taxon>
        <taxon>Cymbomonas</taxon>
    </lineage>
</organism>
<dbReference type="EMBL" id="LGRX02000920">
    <property type="protein sequence ID" value="KAK3287291.1"/>
    <property type="molecule type" value="Genomic_DNA"/>
</dbReference>
<proteinExistence type="predicted"/>
<accession>A0AAE0GZZ6</accession>
<protein>
    <submittedName>
        <fullName evidence="1">Uncharacterized protein</fullName>
    </submittedName>
</protein>
<dbReference type="Proteomes" id="UP001190700">
    <property type="component" value="Unassembled WGS sequence"/>
</dbReference>
<comment type="caution">
    <text evidence="1">The sequence shown here is derived from an EMBL/GenBank/DDBJ whole genome shotgun (WGS) entry which is preliminary data.</text>
</comment>
<dbReference type="AlphaFoldDB" id="A0AAE0GZZ6"/>
<keyword evidence="2" id="KW-1185">Reference proteome</keyword>
<name>A0AAE0GZZ6_9CHLO</name>
<sequence>MRQLQNGGSIFNDDEEEIAVTTYITVNTSTLQTDMRVLRVQQNVDSRRQHAQSDDEPGAVAQLGARVELVVGPKVAGEEDLSRDLRACDAQTVIAGDRLGVVCFAVDTHTRTRVAIKVFLEAQQYREELANYHHGGRCAQCSARAAFGVPRKPGTIRECDSDDNNVPGAPQGTHYRQDERQLPAAHARVVEYRTMFSPRTRAIISGLVCAVSVIEGRQVMAPVNDETSEAMVKKYKTIK</sequence>
<gene>
    <name evidence="1" type="ORF">CYMTET_5185</name>
</gene>